<evidence type="ECO:0008006" key="8">
    <source>
        <dbReference type="Google" id="ProtNLM"/>
    </source>
</evidence>
<evidence type="ECO:0000313" key="6">
    <source>
        <dbReference type="EMBL" id="OXB52767.1"/>
    </source>
</evidence>
<evidence type="ECO:0000259" key="5">
    <source>
        <dbReference type="Pfam" id="PF23227"/>
    </source>
</evidence>
<dbReference type="GO" id="GO:0005737">
    <property type="term" value="C:cytoplasm"/>
    <property type="evidence" value="ECO:0007669"/>
    <property type="project" value="TreeGrafter"/>
</dbReference>
<feature type="region of interest" description="Disordered" evidence="2">
    <location>
        <begin position="1"/>
        <end position="57"/>
    </location>
</feature>
<dbReference type="InterPro" id="IPR055408">
    <property type="entry name" value="HEAT_MROH2B-like"/>
</dbReference>
<gene>
    <name evidence="6" type="ORF">ASZ78_009801</name>
</gene>
<dbReference type="Pfam" id="PF23227">
    <property type="entry name" value="HEAT_MROH2B_C"/>
    <property type="match status" value="1"/>
</dbReference>
<evidence type="ECO:0000259" key="3">
    <source>
        <dbReference type="Pfam" id="PF21047"/>
    </source>
</evidence>
<organism evidence="6 7">
    <name type="scientific">Callipepla squamata</name>
    <name type="common">Scaled quail</name>
    <dbReference type="NCBI Taxonomy" id="9009"/>
    <lineage>
        <taxon>Eukaryota</taxon>
        <taxon>Metazoa</taxon>
        <taxon>Chordata</taxon>
        <taxon>Craniata</taxon>
        <taxon>Vertebrata</taxon>
        <taxon>Euteleostomi</taxon>
        <taxon>Archelosauria</taxon>
        <taxon>Archosauria</taxon>
        <taxon>Dinosauria</taxon>
        <taxon>Saurischia</taxon>
        <taxon>Theropoda</taxon>
        <taxon>Coelurosauria</taxon>
        <taxon>Aves</taxon>
        <taxon>Neognathae</taxon>
        <taxon>Galloanserae</taxon>
        <taxon>Galliformes</taxon>
        <taxon>Odontophoridae</taxon>
        <taxon>Callipepla</taxon>
    </lineage>
</organism>
<dbReference type="PANTHER" id="PTHR23120:SF42">
    <property type="entry name" value="MAESTRO HEAT-LIKE REPEAT FAMILY MEMBER 3"/>
    <property type="match status" value="1"/>
</dbReference>
<dbReference type="AlphaFoldDB" id="A0A226MBT1"/>
<sequence>MEERSPPCPSENEEKRRTPQDSNPVPSSSSSPTLNLNLNPNPIPNLSPNTNHNPKPNLNSILTPTLTPPCHPLPPIPAPCSDASALPVDTAKRCAVDTIEAFVRSTEKDEEQKLRFLRSICTICDTAVEENTAQELRIFCCRNELVENIMELLSEEPRGKLCSKLRQQAMAAITALSAVEAVLEDKIPLFTTCFQSILLLPSEQDLDISLYTRTMMALDQMLHTLVFVHPTASIGEELQSVFQVLLPFTSLQNAAVRQRAVGRIWKLSRSLALFCQAGLHGSMGRISLARYKELRLPVLGQLVGSLGLCCAYQEDRTRRSAVSALRHRYAFILGRARWEAPQGEDQEKLKQWEDDHKFSLSWTTNVTVIVLRFAKHFYSSEKTDFILTALQGMSDCSNYSTQLAATLMGVLMVDFKPAPTDVQRIVMAIHRSRKLITEERAQRTIQNTFPWLAASDPCATTLSLLRCSHTCDKDTWELWEMALSSAGVVPWMVQELLRLLEVAPLGQETEIGTLPLAAAMALHKILQHSQYGPQVCLFVLELFVALIFQMVSSTSLKPLEVTAVTEDPSTPTSAIRILVKVVHKLLQCADLDRLVQAMDRHKLWRQLLGPATWQDGLRSLASTDPVPVWSGPHLCSTPAPSHRVMVTECRVDSVRIFSHVQKLLCYHQLQWREVPAMVFYMEVGTGTVQRCLELQEENGHAEKIFRTHIHSEHSESQELAMRGLRNLYTGRMHLLLPDVLTWLQDTRADIKLQATQLLRDIVAHHPRHVQDVLSQLAVPLTSCFNEDNTELRWLSMEVFAQLLVAPGRRQLLSEVEMNLLPLFFHMNEEIPRVAQAAQEALTRAAELLRWQQLRRLARTADVRKLAECLVQKAGSAVEQYVQQSVWHLHSPQASVREAAVRFLGLLGRQLRSENPQKVQDIRKDFYKAQMASEQIYTQP</sequence>
<dbReference type="Proteomes" id="UP000198323">
    <property type="component" value="Unassembled WGS sequence"/>
</dbReference>
<dbReference type="InterPro" id="IPR055406">
    <property type="entry name" value="HEAT_Maestro"/>
</dbReference>
<comment type="caution">
    <text evidence="6">The sequence shown here is derived from an EMBL/GenBank/DDBJ whole genome shotgun (WGS) entry which is preliminary data.</text>
</comment>
<reference evidence="6 7" key="1">
    <citation type="submission" date="2016-07" db="EMBL/GenBank/DDBJ databases">
        <title>Disparate Historic Effective Population Sizes Predicted by Modern Levels of Genome Diversity for the Scaled Quail (Callipepla squamata) and the Northern Bobwhite (Colinus virginianus): Inferences from First and Second Generation Draft Genome Assemblies for Sympatric New World Quail.</title>
        <authorList>
            <person name="Oldeschulte D.L."/>
            <person name="Halley Y.A."/>
            <person name="Bhattarai E.K."/>
            <person name="Brashear W.A."/>
            <person name="Hill J."/>
            <person name="Metz R.P."/>
            <person name="Johnson C.D."/>
            <person name="Rollins D."/>
            <person name="Peterson M.J."/>
            <person name="Bickhart D.M."/>
            <person name="Decker J.E."/>
            <person name="Seabury C.M."/>
        </authorList>
    </citation>
    <scope>NUCLEOTIDE SEQUENCE [LARGE SCALE GENOMIC DNA]</scope>
    <source>
        <strain evidence="6 7">Texas</strain>
        <tissue evidence="6">Leg muscle</tissue>
    </source>
</reference>
<dbReference type="SUPFAM" id="SSF48371">
    <property type="entry name" value="ARM repeat"/>
    <property type="match status" value="2"/>
</dbReference>
<feature type="compositionally biased region" description="Low complexity" evidence="2">
    <location>
        <begin position="22"/>
        <end position="49"/>
    </location>
</feature>
<dbReference type="InterPro" id="IPR048465">
    <property type="entry name" value="Maestro-like_HEAT"/>
</dbReference>
<keyword evidence="1" id="KW-0677">Repeat</keyword>
<feature type="domain" description="Maestro/Maestro-like HEAT-repeats" evidence="5">
    <location>
        <begin position="717"/>
        <end position="922"/>
    </location>
</feature>
<accession>A0A226MBT1</accession>
<proteinExistence type="predicted"/>
<dbReference type="InterPro" id="IPR016024">
    <property type="entry name" value="ARM-type_fold"/>
</dbReference>
<evidence type="ECO:0000256" key="1">
    <source>
        <dbReference type="ARBA" id="ARBA00022737"/>
    </source>
</evidence>
<protein>
    <recommendedName>
        <fullName evidence="8">Maestro heat-like repeat-containing protein family member 7</fullName>
    </recommendedName>
</protein>
<feature type="domain" description="Maestro-like HEAT-repeats" evidence="3">
    <location>
        <begin position="292"/>
        <end position="481"/>
    </location>
</feature>
<dbReference type="EMBL" id="MCFN01002032">
    <property type="protein sequence ID" value="OXB52767.1"/>
    <property type="molecule type" value="Genomic_DNA"/>
</dbReference>
<evidence type="ECO:0000313" key="7">
    <source>
        <dbReference type="Proteomes" id="UP000198323"/>
    </source>
</evidence>
<dbReference type="Pfam" id="PF23210">
    <property type="entry name" value="HEAT_Maestro_2"/>
    <property type="match status" value="1"/>
</dbReference>
<dbReference type="Pfam" id="PF21047">
    <property type="entry name" value="HEAT_Maestro"/>
    <property type="match status" value="1"/>
</dbReference>
<evidence type="ECO:0000256" key="2">
    <source>
        <dbReference type="SAM" id="MobiDB-lite"/>
    </source>
</evidence>
<dbReference type="Gene3D" id="1.25.10.10">
    <property type="entry name" value="Leucine-rich Repeat Variant"/>
    <property type="match status" value="1"/>
</dbReference>
<dbReference type="InterPro" id="IPR045206">
    <property type="entry name" value="Maestro_heat-like_prot"/>
</dbReference>
<dbReference type="PANTHER" id="PTHR23120">
    <property type="entry name" value="MAESTRO-RELATED HEAT DOMAIN-CONTAINING"/>
    <property type="match status" value="1"/>
</dbReference>
<name>A0A226MBT1_CALSU</name>
<dbReference type="OrthoDB" id="9119453at2759"/>
<evidence type="ECO:0000259" key="4">
    <source>
        <dbReference type="Pfam" id="PF23210"/>
    </source>
</evidence>
<dbReference type="InterPro" id="IPR011989">
    <property type="entry name" value="ARM-like"/>
</dbReference>
<feature type="domain" description="MROH2B-like HEAT-repeats" evidence="4">
    <location>
        <begin position="100"/>
        <end position="226"/>
    </location>
</feature>
<keyword evidence="7" id="KW-1185">Reference proteome</keyword>